<evidence type="ECO:0000313" key="1">
    <source>
        <dbReference type="EMBL" id="PTB96642.1"/>
    </source>
</evidence>
<name>A0A2T4DS69_9BACT</name>
<protein>
    <submittedName>
        <fullName evidence="1">Uncharacterized protein</fullName>
    </submittedName>
</protein>
<gene>
    <name evidence="1" type="ORF">C9994_06505</name>
</gene>
<comment type="caution">
    <text evidence="1">The sequence shown here is derived from an EMBL/GenBank/DDBJ whole genome shotgun (WGS) entry which is preliminary data.</text>
</comment>
<proteinExistence type="predicted"/>
<sequence length="83" mass="9575">MLTQQKKIRTTYDKVKHLSPLAADGTGVIEIEIAMTYMLKEGKRIEDYFDLEEYYEKATLEKVVSTPPYYSLPKEIRDKAIGA</sequence>
<dbReference type="EMBL" id="PYVU01000042">
    <property type="protein sequence ID" value="PTB96642.1"/>
    <property type="molecule type" value="Genomic_DNA"/>
</dbReference>
<dbReference type="Proteomes" id="UP000240608">
    <property type="component" value="Unassembled WGS sequence"/>
</dbReference>
<organism evidence="1 2">
    <name type="scientific">Marivirga lumbricoides</name>
    <dbReference type="NCBI Taxonomy" id="1046115"/>
    <lineage>
        <taxon>Bacteria</taxon>
        <taxon>Pseudomonadati</taxon>
        <taxon>Bacteroidota</taxon>
        <taxon>Cytophagia</taxon>
        <taxon>Cytophagales</taxon>
        <taxon>Marivirgaceae</taxon>
        <taxon>Marivirga</taxon>
    </lineage>
</organism>
<accession>A0A2T4DS69</accession>
<evidence type="ECO:0000313" key="2">
    <source>
        <dbReference type="Proteomes" id="UP000240608"/>
    </source>
</evidence>
<reference evidence="1 2" key="1">
    <citation type="submission" date="2018-03" db="EMBL/GenBank/DDBJ databases">
        <title>Cross-interface Injection: A General Nanoliter Liquid Handling Method Applied to Single Cells Genome Amplification Automated Nanoliter Liquid Handling Applied to Single Cell Multiple Displacement Amplification.</title>
        <authorList>
            <person name="Yun J."/>
            <person name="Xu P."/>
            <person name="Xu J."/>
            <person name="Dai X."/>
            <person name="Wang Y."/>
            <person name="Zheng X."/>
            <person name="Cao C."/>
            <person name="Yi Q."/>
            <person name="Zhu Y."/>
            <person name="Wang L."/>
            <person name="Dong Z."/>
            <person name="Huang Y."/>
            <person name="Huang L."/>
            <person name="Du W."/>
        </authorList>
    </citation>
    <scope>NUCLEOTIDE SEQUENCE [LARGE SCALE GENOMIC DNA]</scope>
    <source>
        <strain evidence="1 2">Z-D1-2</strain>
    </source>
</reference>
<dbReference type="AlphaFoldDB" id="A0A2T4DS69"/>